<gene>
    <name evidence="9" type="ORF">D3P09_08890</name>
</gene>
<protein>
    <recommendedName>
        <fullName evidence="6">RNA polymerase sigma factor</fullName>
    </recommendedName>
</protein>
<sequence length="265" mass="29750">MASMSYGGMEVDVLAPAKASWIEGKEEQAELEKEWVTRAREGDQEAFGELVRMHRAKALGIAGSMTKDAYLAEDIVQEALMKAFMHLSSLSDNSRFAAWLQRIVRNQAYMKLRRGGPYGNERPFESFRSGMAKQACGGVTDPANVDWGDMDSILFHLAGQAYEASIHSANPDVFLMRKETLEGIHMLIRCLSKREREIFEARFFSELPPSEIAAMFGTTTAGIYNSLSRSRTKLQRERIRISIGLYVERRAALGLPRKKILAPPP</sequence>
<keyword evidence="10" id="KW-1185">Reference proteome</keyword>
<dbReference type="Proteomes" id="UP000267798">
    <property type="component" value="Unassembled WGS sequence"/>
</dbReference>
<feature type="domain" description="RNA polymerase sigma factor 70 region 4 type 2" evidence="8">
    <location>
        <begin position="184"/>
        <end position="234"/>
    </location>
</feature>
<dbReference type="AlphaFoldDB" id="A0A3A6PJU7"/>
<comment type="similarity">
    <text evidence="1 6">Belongs to the sigma-70 factor family. ECF subfamily.</text>
</comment>
<dbReference type="Pfam" id="PF04542">
    <property type="entry name" value="Sigma70_r2"/>
    <property type="match status" value="1"/>
</dbReference>
<keyword evidence="4 6" id="KW-0238">DNA-binding</keyword>
<name>A0A3A6PJU7_9BACL</name>
<dbReference type="InterPro" id="IPR013324">
    <property type="entry name" value="RNA_pol_sigma_r3/r4-like"/>
</dbReference>
<dbReference type="InterPro" id="IPR039425">
    <property type="entry name" value="RNA_pol_sigma-70-like"/>
</dbReference>
<evidence type="ECO:0000313" key="10">
    <source>
        <dbReference type="Proteomes" id="UP000267798"/>
    </source>
</evidence>
<dbReference type="Gene3D" id="1.10.10.10">
    <property type="entry name" value="Winged helix-like DNA-binding domain superfamily/Winged helix DNA-binding domain"/>
    <property type="match status" value="1"/>
</dbReference>
<evidence type="ECO:0000256" key="3">
    <source>
        <dbReference type="ARBA" id="ARBA00023082"/>
    </source>
</evidence>
<dbReference type="InterPro" id="IPR013249">
    <property type="entry name" value="RNA_pol_sigma70_r4_t2"/>
</dbReference>
<evidence type="ECO:0000256" key="5">
    <source>
        <dbReference type="ARBA" id="ARBA00023163"/>
    </source>
</evidence>
<proteinExistence type="inferred from homology"/>
<accession>A0A3A6PJU7</accession>
<evidence type="ECO:0000259" key="7">
    <source>
        <dbReference type="Pfam" id="PF04542"/>
    </source>
</evidence>
<reference evidence="9 10" key="1">
    <citation type="submission" date="2018-09" db="EMBL/GenBank/DDBJ databases">
        <title>Paenibacillus aracenensis nov. sp. isolated from a cave in southern Spain.</title>
        <authorList>
            <person name="Jurado V."/>
            <person name="Gutierrez-Patricio S."/>
            <person name="Gonzalez-Pimentel J.L."/>
            <person name="Miller A.Z."/>
            <person name="Laiz L."/>
            <person name="Saiz-Jimenez C."/>
        </authorList>
    </citation>
    <scope>NUCLEOTIDE SEQUENCE [LARGE SCALE GENOMIC DNA]</scope>
    <source>
        <strain evidence="9 10">JCM 19203</strain>
    </source>
</reference>
<dbReference type="GO" id="GO:0016987">
    <property type="term" value="F:sigma factor activity"/>
    <property type="evidence" value="ECO:0007669"/>
    <property type="project" value="UniProtKB-KW"/>
</dbReference>
<dbReference type="SUPFAM" id="SSF88946">
    <property type="entry name" value="Sigma2 domain of RNA polymerase sigma factors"/>
    <property type="match status" value="1"/>
</dbReference>
<dbReference type="InterPro" id="IPR000838">
    <property type="entry name" value="RNA_pol_sigma70_ECF_CS"/>
</dbReference>
<dbReference type="GO" id="GO:0003677">
    <property type="term" value="F:DNA binding"/>
    <property type="evidence" value="ECO:0007669"/>
    <property type="project" value="UniProtKB-KW"/>
</dbReference>
<dbReference type="PANTHER" id="PTHR43133">
    <property type="entry name" value="RNA POLYMERASE ECF-TYPE SIGMA FACTO"/>
    <property type="match status" value="1"/>
</dbReference>
<dbReference type="InterPro" id="IPR013325">
    <property type="entry name" value="RNA_pol_sigma_r2"/>
</dbReference>
<keyword evidence="3 6" id="KW-0731">Sigma factor</keyword>
<dbReference type="InterPro" id="IPR014284">
    <property type="entry name" value="RNA_pol_sigma-70_dom"/>
</dbReference>
<dbReference type="Gene3D" id="1.10.1740.10">
    <property type="match status" value="1"/>
</dbReference>
<dbReference type="PROSITE" id="PS01063">
    <property type="entry name" value="SIGMA70_ECF"/>
    <property type="match status" value="1"/>
</dbReference>
<dbReference type="SUPFAM" id="SSF88659">
    <property type="entry name" value="Sigma3 and sigma4 domains of RNA polymerase sigma factors"/>
    <property type="match status" value="1"/>
</dbReference>
<evidence type="ECO:0000256" key="1">
    <source>
        <dbReference type="ARBA" id="ARBA00010641"/>
    </source>
</evidence>
<dbReference type="Pfam" id="PF08281">
    <property type="entry name" value="Sigma70_r4_2"/>
    <property type="match status" value="1"/>
</dbReference>
<dbReference type="GO" id="GO:0006950">
    <property type="term" value="P:response to stress"/>
    <property type="evidence" value="ECO:0007669"/>
    <property type="project" value="UniProtKB-ARBA"/>
</dbReference>
<dbReference type="EMBL" id="QXQB01000002">
    <property type="protein sequence ID" value="RJX39528.1"/>
    <property type="molecule type" value="Genomic_DNA"/>
</dbReference>
<evidence type="ECO:0000256" key="2">
    <source>
        <dbReference type="ARBA" id="ARBA00023015"/>
    </source>
</evidence>
<dbReference type="GO" id="GO:0006352">
    <property type="term" value="P:DNA-templated transcription initiation"/>
    <property type="evidence" value="ECO:0007669"/>
    <property type="project" value="InterPro"/>
</dbReference>
<dbReference type="PANTHER" id="PTHR43133:SF51">
    <property type="entry name" value="RNA POLYMERASE SIGMA FACTOR"/>
    <property type="match status" value="1"/>
</dbReference>
<keyword evidence="5 6" id="KW-0804">Transcription</keyword>
<evidence type="ECO:0000256" key="4">
    <source>
        <dbReference type="ARBA" id="ARBA00023125"/>
    </source>
</evidence>
<organism evidence="9 10">
    <name type="scientific">Paenibacillus pinisoli</name>
    <dbReference type="NCBI Taxonomy" id="1276110"/>
    <lineage>
        <taxon>Bacteria</taxon>
        <taxon>Bacillati</taxon>
        <taxon>Bacillota</taxon>
        <taxon>Bacilli</taxon>
        <taxon>Bacillales</taxon>
        <taxon>Paenibacillaceae</taxon>
        <taxon>Paenibacillus</taxon>
    </lineage>
</organism>
<evidence type="ECO:0000259" key="8">
    <source>
        <dbReference type="Pfam" id="PF08281"/>
    </source>
</evidence>
<feature type="domain" description="RNA polymerase sigma-70 region 2" evidence="7">
    <location>
        <begin position="50"/>
        <end position="114"/>
    </location>
</feature>
<dbReference type="InterPro" id="IPR007627">
    <property type="entry name" value="RNA_pol_sigma70_r2"/>
</dbReference>
<comment type="caution">
    <text evidence="9">The sequence shown here is derived from an EMBL/GenBank/DDBJ whole genome shotgun (WGS) entry which is preliminary data.</text>
</comment>
<keyword evidence="2 6" id="KW-0805">Transcription regulation</keyword>
<dbReference type="InterPro" id="IPR036388">
    <property type="entry name" value="WH-like_DNA-bd_sf"/>
</dbReference>
<evidence type="ECO:0000256" key="6">
    <source>
        <dbReference type="RuleBase" id="RU000716"/>
    </source>
</evidence>
<dbReference type="NCBIfam" id="TIGR02937">
    <property type="entry name" value="sigma70-ECF"/>
    <property type="match status" value="1"/>
</dbReference>
<evidence type="ECO:0000313" key="9">
    <source>
        <dbReference type="EMBL" id="RJX39528.1"/>
    </source>
</evidence>
<dbReference type="OrthoDB" id="188761at2"/>